<dbReference type="Proteomes" id="UP001597295">
    <property type="component" value="Unassembled WGS sequence"/>
</dbReference>
<dbReference type="RefSeq" id="WP_379876930.1">
    <property type="nucleotide sequence ID" value="NZ_JBHUIP010000012.1"/>
</dbReference>
<evidence type="ECO:0000313" key="2">
    <source>
        <dbReference type="Proteomes" id="UP001597295"/>
    </source>
</evidence>
<protein>
    <submittedName>
        <fullName evidence="1">Uncharacterized protein</fullName>
    </submittedName>
</protein>
<reference evidence="2" key="1">
    <citation type="journal article" date="2019" name="Int. J. Syst. Evol. Microbiol.">
        <title>The Global Catalogue of Microorganisms (GCM) 10K type strain sequencing project: providing services to taxonomists for standard genome sequencing and annotation.</title>
        <authorList>
            <consortium name="The Broad Institute Genomics Platform"/>
            <consortium name="The Broad Institute Genome Sequencing Center for Infectious Disease"/>
            <person name="Wu L."/>
            <person name="Ma J."/>
        </authorList>
    </citation>
    <scope>NUCLEOTIDE SEQUENCE [LARGE SCALE GENOMIC DNA]</scope>
    <source>
        <strain evidence="2">CGMCC 1.19062</strain>
    </source>
</reference>
<organism evidence="1 2">
    <name type="scientific">Lacibacterium aquatile</name>
    <dbReference type="NCBI Taxonomy" id="1168082"/>
    <lineage>
        <taxon>Bacteria</taxon>
        <taxon>Pseudomonadati</taxon>
        <taxon>Pseudomonadota</taxon>
        <taxon>Alphaproteobacteria</taxon>
        <taxon>Rhodospirillales</taxon>
        <taxon>Rhodospirillaceae</taxon>
    </lineage>
</organism>
<gene>
    <name evidence="1" type="ORF">ACFSM5_13375</name>
</gene>
<name>A0ABW5DSJ0_9PROT</name>
<accession>A0ABW5DSJ0</accession>
<sequence>MRVVVTPEALPADWTTDKPITGAAIQVRRSFGAPSRFEIAKIAARYFPLAEGYVEEVIDEGIYPKEDFPSAPFPKDKTIRRSETVVEFITPPNVQGMGTTGASPLQMNADPIQGVAIILPDQDMDLLMVHMRLPAKLRDLAGAILAGVENNLAAGGVD</sequence>
<evidence type="ECO:0000313" key="1">
    <source>
        <dbReference type="EMBL" id="MFD2263887.1"/>
    </source>
</evidence>
<keyword evidence="2" id="KW-1185">Reference proteome</keyword>
<comment type="caution">
    <text evidence="1">The sequence shown here is derived from an EMBL/GenBank/DDBJ whole genome shotgun (WGS) entry which is preliminary data.</text>
</comment>
<proteinExistence type="predicted"/>
<dbReference type="EMBL" id="JBHUIP010000012">
    <property type="protein sequence ID" value="MFD2263887.1"/>
    <property type="molecule type" value="Genomic_DNA"/>
</dbReference>